<evidence type="ECO:0000313" key="2">
    <source>
        <dbReference type="EMBL" id="CAB5208875.1"/>
    </source>
</evidence>
<dbReference type="EMBL" id="LR796187">
    <property type="protein sequence ID" value="CAB4126011.1"/>
    <property type="molecule type" value="Genomic_DNA"/>
</dbReference>
<proteinExistence type="predicted"/>
<dbReference type="EMBL" id="LR798231">
    <property type="protein sequence ID" value="CAB5208875.1"/>
    <property type="molecule type" value="Genomic_DNA"/>
</dbReference>
<name>A0A6J5KVH1_9CAUD</name>
<sequence>MRKILVYGDSYASSENDGCLAWPDMLGKQLGLDVINRAVSGSSTEYAMRCLLKDFNANTFEDGDILIFVASTPGRMHFQFQNTRPETASQYWHEVDTKDPKHIWYKENKKYLEWWMLNFDCRMNAINQECYAHALKDLALSNPKSIVIHLSNSDHNFLERVELPFGKLPKNFLRPDLYLGTISHNEIIDFVSYNEFVKYTKYDPRANHMSNLNLTILANALAKAIEIKNVDHITYDLFEKQLFETICSKEQYYSYIGKGLLYRWNGIEENLPK</sequence>
<dbReference type="InterPro" id="IPR036514">
    <property type="entry name" value="SGNH_hydro_sf"/>
</dbReference>
<evidence type="ECO:0000313" key="1">
    <source>
        <dbReference type="EMBL" id="CAB4126011.1"/>
    </source>
</evidence>
<gene>
    <name evidence="2" type="ORF">UFOVP181_227</name>
    <name evidence="1" type="ORF">UFOVP57_412</name>
</gene>
<dbReference type="SUPFAM" id="SSF52266">
    <property type="entry name" value="SGNH hydrolase"/>
    <property type="match status" value="1"/>
</dbReference>
<dbReference type="Gene3D" id="3.40.50.1110">
    <property type="entry name" value="SGNH hydrolase"/>
    <property type="match status" value="1"/>
</dbReference>
<organism evidence="1">
    <name type="scientific">uncultured Caudovirales phage</name>
    <dbReference type="NCBI Taxonomy" id="2100421"/>
    <lineage>
        <taxon>Viruses</taxon>
        <taxon>Duplodnaviria</taxon>
        <taxon>Heunggongvirae</taxon>
        <taxon>Uroviricota</taxon>
        <taxon>Caudoviricetes</taxon>
        <taxon>Peduoviridae</taxon>
        <taxon>Maltschvirus</taxon>
        <taxon>Maltschvirus maltsch</taxon>
    </lineage>
</organism>
<protein>
    <submittedName>
        <fullName evidence="1">Uncharacterized protein</fullName>
    </submittedName>
</protein>
<accession>A0A6J5KVH1</accession>
<reference evidence="1" key="1">
    <citation type="submission" date="2020-04" db="EMBL/GenBank/DDBJ databases">
        <authorList>
            <person name="Chiriac C."/>
            <person name="Salcher M."/>
            <person name="Ghai R."/>
            <person name="Kavagutti S V."/>
        </authorList>
    </citation>
    <scope>NUCLEOTIDE SEQUENCE</scope>
</reference>